<keyword evidence="3 5" id="KW-1133">Transmembrane helix</keyword>
<evidence type="ECO:0000256" key="2">
    <source>
        <dbReference type="ARBA" id="ARBA00022692"/>
    </source>
</evidence>
<protein>
    <submittedName>
        <fullName evidence="6">DoxX family protein</fullName>
    </submittedName>
</protein>
<dbReference type="RefSeq" id="WP_211928121.1">
    <property type="nucleotide sequence ID" value="NZ_JAGQFT020000006.1"/>
</dbReference>
<dbReference type="InterPro" id="IPR032808">
    <property type="entry name" value="DoxX"/>
</dbReference>
<evidence type="ECO:0000256" key="5">
    <source>
        <dbReference type="SAM" id="Phobius"/>
    </source>
</evidence>
<feature type="transmembrane region" description="Helical" evidence="5">
    <location>
        <begin position="45"/>
        <end position="67"/>
    </location>
</feature>
<dbReference type="Pfam" id="PF13564">
    <property type="entry name" value="DoxX_2"/>
    <property type="match status" value="1"/>
</dbReference>
<comment type="caution">
    <text evidence="6">The sequence shown here is derived from an EMBL/GenBank/DDBJ whole genome shotgun (WGS) entry which is preliminary data.</text>
</comment>
<feature type="transmembrane region" description="Helical" evidence="5">
    <location>
        <begin position="79"/>
        <end position="97"/>
    </location>
</feature>
<dbReference type="AlphaFoldDB" id="A0A8J7VWI2"/>
<feature type="transmembrane region" description="Helical" evidence="5">
    <location>
        <begin position="21"/>
        <end position="39"/>
    </location>
</feature>
<reference evidence="7 8" key="1">
    <citation type="journal article" date="2021" name="Microbiol. Resour. Announc.">
        <title>Draft Genome Sequence of Coralloluteibacterium stylophorae LMG 29479T.</title>
        <authorList>
            <person name="Karlyshev A.V."/>
            <person name="Kudryashova E.B."/>
            <person name="Ariskina E.V."/>
            <person name="Conroy A.P."/>
            <person name="Abidueva E.Y."/>
        </authorList>
    </citation>
    <scope>NUCLEOTIDE SEQUENCE [LARGE SCALE GENOMIC DNA]</scope>
    <source>
        <strain evidence="7 8">LMG 29479</strain>
    </source>
</reference>
<evidence type="ECO:0000313" key="6">
    <source>
        <dbReference type="EMBL" id="MBR0564272.1"/>
    </source>
</evidence>
<evidence type="ECO:0000313" key="7">
    <source>
        <dbReference type="EMBL" id="MBS7457472.1"/>
    </source>
</evidence>
<proteinExistence type="predicted"/>
<sequence length="133" mass="13935">MATSTCPSPTIRLVQSILQGLVALVFLAAGILNLMGIMTEQLMRLGYPGHFATIIGVAFITGVICLYQTRFVFLQDWAFGAMAATLVGAAATHLLIGDPAAKAAPAIVTLAVLLVAHSLRGGPRPPRRQARPG</sequence>
<evidence type="ECO:0000256" key="1">
    <source>
        <dbReference type="ARBA" id="ARBA00004141"/>
    </source>
</evidence>
<evidence type="ECO:0000313" key="8">
    <source>
        <dbReference type="Proteomes" id="UP000675747"/>
    </source>
</evidence>
<dbReference type="Proteomes" id="UP000675747">
    <property type="component" value="Unassembled WGS sequence"/>
</dbReference>
<reference evidence="6" key="2">
    <citation type="submission" date="2021-04" db="EMBL/GenBank/DDBJ databases">
        <authorList>
            <person name="Karlyshev A.V."/>
        </authorList>
    </citation>
    <scope>NUCLEOTIDE SEQUENCE</scope>
    <source>
        <strain evidence="6">LMG 29479</strain>
    </source>
</reference>
<feature type="transmembrane region" description="Helical" evidence="5">
    <location>
        <begin position="103"/>
        <end position="119"/>
    </location>
</feature>
<dbReference type="EMBL" id="JAGQFT010000282">
    <property type="protein sequence ID" value="MBR0564272.1"/>
    <property type="molecule type" value="Genomic_DNA"/>
</dbReference>
<gene>
    <name evidence="7" type="ORF">KB893_010030</name>
    <name evidence="6" type="ORF">KB893_17465</name>
</gene>
<keyword evidence="8" id="KW-1185">Reference proteome</keyword>
<keyword evidence="4 5" id="KW-0472">Membrane</keyword>
<dbReference type="GO" id="GO:0016020">
    <property type="term" value="C:membrane"/>
    <property type="evidence" value="ECO:0007669"/>
    <property type="project" value="UniProtKB-SubCell"/>
</dbReference>
<keyword evidence="2 5" id="KW-0812">Transmembrane</keyword>
<comment type="subcellular location">
    <subcellularLocation>
        <location evidence="1">Membrane</location>
        <topology evidence="1">Multi-pass membrane protein</topology>
    </subcellularLocation>
</comment>
<name>A0A8J7VWI2_9GAMM</name>
<evidence type="ECO:0000256" key="4">
    <source>
        <dbReference type="ARBA" id="ARBA00023136"/>
    </source>
</evidence>
<dbReference type="EMBL" id="JAGQFT020000006">
    <property type="protein sequence ID" value="MBS7457472.1"/>
    <property type="molecule type" value="Genomic_DNA"/>
</dbReference>
<evidence type="ECO:0000256" key="3">
    <source>
        <dbReference type="ARBA" id="ARBA00022989"/>
    </source>
</evidence>
<organism evidence="6">
    <name type="scientific">Coralloluteibacterium stylophorae</name>
    <dbReference type="NCBI Taxonomy" id="1776034"/>
    <lineage>
        <taxon>Bacteria</taxon>
        <taxon>Pseudomonadati</taxon>
        <taxon>Pseudomonadota</taxon>
        <taxon>Gammaproteobacteria</taxon>
        <taxon>Lysobacterales</taxon>
        <taxon>Lysobacteraceae</taxon>
        <taxon>Coralloluteibacterium</taxon>
    </lineage>
</organism>
<accession>A0A8J7VWI2</accession>